<feature type="compositionally biased region" description="Pro residues" evidence="1">
    <location>
        <begin position="142"/>
        <end position="165"/>
    </location>
</feature>
<feature type="region of interest" description="Disordered" evidence="1">
    <location>
        <begin position="1"/>
        <end position="23"/>
    </location>
</feature>
<feature type="compositionally biased region" description="Low complexity" evidence="1">
    <location>
        <begin position="84"/>
        <end position="98"/>
    </location>
</feature>
<comment type="caution">
    <text evidence="3">The sequence shown here is derived from an EMBL/GenBank/DDBJ whole genome shotgun (WGS) entry which is preliminary data.</text>
</comment>
<proteinExistence type="predicted"/>
<keyword evidence="4" id="KW-1185">Reference proteome</keyword>
<feature type="region of interest" description="Disordered" evidence="1">
    <location>
        <begin position="38"/>
        <end position="307"/>
    </location>
</feature>
<evidence type="ECO:0000256" key="1">
    <source>
        <dbReference type="SAM" id="MobiDB-lite"/>
    </source>
</evidence>
<dbReference type="Proteomes" id="UP000548582">
    <property type="component" value="Unassembled WGS sequence"/>
</dbReference>
<feature type="domain" description="Flagellar hook-length control protein-like C-terminal" evidence="2">
    <location>
        <begin position="321"/>
        <end position="394"/>
    </location>
</feature>
<dbReference type="InterPro" id="IPR021136">
    <property type="entry name" value="Flagellar_hook_control-like_C"/>
</dbReference>
<evidence type="ECO:0000259" key="2">
    <source>
        <dbReference type="Pfam" id="PF02120"/>
    </source>
</evidence>
<dbReference type="CDD" id="cd17470">
    <property type="entry name" value="T3SS_Flik_C"/>
    <property type="match status" value="1"/>
</dbReference>
<reference evidence="3 4" key="1">
    <citation type="submission" date="2020-03" db="EMBL/GenBank/DDBJ databases">
        <authorList>
            <person name="Sun Q."/>
        </authorList>
    </citation>
    <scope>NUCLEOTIDE SEQUENCE [LARGE SCALE GENOMIC DNA]</scope>
    <source>
        <strain evidence="3 4">JC162</strain>
    </source>
</reference>
<name>A0A848ECW2_9PROT</name>
<sequence>MDVIAAPTAAASAPPPGKMPAGAGDAFAAVLARAALSGGETRPATPEADTTEVAPIPVGHATTPPAPGLPPAAAQTPSITDVDPTAANAAAIPAPGMPEGDRQPAPGHTDDGPSPCEVAPKAGEEEAATTMAPPSPEAMVAVPPPPPAAPAAPPDAVPAAQPPVPRDGRQGGEIAAAAPPQARPKQAGQAAPPVEATDATPPPTAGEAAARPVAPRRTPPMPASLTQDGPPPAAAAQPEATTTMPHLPPALEPTAAHERPAPPSPVPARAATDPASAPIADTPLAAPAKAAVDAAQPPPARSVAPTAPPARQIAPVIVAVAIGGGTARLAVTLEPAELGRVEISVERSGDTAQVQILAERPETLALLQRDQRELDRALSQAGVATEGRSVSLGLASDGGGGEQAWQDRRDARPGPRRAADIPAPAAEPRRAVLSLLDLAV</sequence>
<organism evidence="3 4">
    <name type="scientific">Neoroseomonas marina</name>
    <dbReference type="NCBI Taxonomy" id="1232220"/>
    <lineage>
        <taxon>Bacteria</taxon>
        <taxon>Pseudomonadati</taxon>
        <taxon>Pseudomonadota</taxon>
        <taxon>Alphaproteobacteria</taxon>
        <taxon>Acetobacterales</taxon>
        <taxon>Acetobacteraceae</taxon>
        <taxon>Neoroseomonas</taxon>
    </lineage>
</organism>
<feature type="compositionally biased region" description="Low complexity" evidence="1">
    <location>
        <begin position="280"/>
        <end position="295"/>
    </location>
</feature>
<gene>
    <name evidence="3" type="ORF">GWK16_11590</name>
</gene>
<dbReference type="InterPro" id="IPR038610">
    <property type="entry name" value="FliK-like_C_sf"/>
</dbReference>
<dbReference type="EMBL" id="JABBKX010000003">
    <property type="protein sequence ID" value="NMJ41886.1"/>
    <property type="molecule type" value="Genomic_DNA"/>
</dbReference>
<dbReference type="Pfam" id="PF02120">
    <property type="entry name" value="Flg_hook"/>
    <property type="match status" value="1"/>
</dbReference>
<dbReference type="AlphaFoldDB" id="A0A848ECW2"/>
<accession>A0A848ECW2</accession>
<feature type="compositionally biased region" description="Basic and acidic residues" evidence="1">
    <location>
        <begin position="405"/>
        <end position="419"/>
    </location>
</feature>
<dbReference type="RefSeq" id="WP_170054118.1">
    <property type="nucleotide sequence ID" value="NZ_JABBKX010000003.1"/>
</dbReference>
<evidence type="ECO:0000313" key="3">
    <source>
        <dbReference type="EMBL" id="NMJ41886.1"/>
    </source>
</evidence>
<feature type="compositionally biased region" description="Low complexity" evidence="1">
    <location>
        <begin position="1"/>
        <end position="12"/>
    </location>
</feature>
<feature type="region of interest" description="Disordered" evidence="1">
    <location>
        <begin position="389"/>
        <end position="425"/>
    </location>
</feature>
<protein>
    <recommendedName>
        <fullName evidence="2">Flagellar hook-length control protein-like C-terminal domain-containing protein</fullName>
    </recommendedName>
</protein>
<feature type="compositionally biased region" description="Low complexity" evidence="1">
    <location>
        <begin position="234"/>
        <end position="245"/>
    </location>
</feature>
<dbReference type="Gene3D" id="3.30.750.140">
    <property type="match status" value="1"/>
</dbReference>
<feature type="compositionally biased region" description="Low complexity" evidence="1">
    <location>
        <begin position="175"/>
        <end position="216"/>
    </location>
</feature>
<evidence type="ECO:0000313" key="4">
    <source>
        <dbReference type="Proteomes" id="UP000548582"/>
    </source>
</evidence>